<dbReference type="PANTHER" id="PTHR11638">
    <property type="entry name" value="ATP-DEPENDENT CLP PROTEASE"/>
    <property type="match status" value="1"/>
</dbReference>
<dbReference type="AlphaFoldDB" id="A0AAN9LTT3"/>
<evidence type="ECO:0000256" key="1">
    <source>
        <dbReference type="ARBA" id="ARBA00022741"/>
    </source>
</evidence>
<name>A0AAN9LTT3_PHACN</name>
<organism evidence="3 4">
    <name type="scientific">Phaseolus coccineus</name>
    <name type="common">Scarlet runner bean</name>
    <name type="synonym">Phaseolus multiflorus</name>
    <dbReference type="NCBI Taxonomy" id="3886"/>
    <lineage>
        <taxon>Eukaryota</taxon>
        <taxon>Viridiplantae</taxon>
        <taxon>Streptophyta</taxon>
        <taxon>Embryophyta</taxon>
        <taxon>Tracheophyta</taxon>
        <taxon>Spermatophyta</taxon>
        <taxon>Magnoliopsida</taxon>
        <taxon>eudicotyledons</taxon>
        <taxon>Gunneridae</taxon>
        <taxon>Pentapetalae</taxon>
        <taxon>rosids</taxon>
        <taxon>fabids</taxon>
        <taxon>Fabales</taxon>
        <taxon>Fabaceae</taxon>
        <taxon>Papilionoideae</taxon>
        <taxon>50 kb inversion clade</taxon>
        <taxon>NPAAA clade</taxon>
        <taxon>indigoferoid/millettioid clade</taxon>
        <taxon>Phaseoleae</taxon>
        <taxon>Phaseolus</taxon>
    </lineage>
</organism>
<dbReference type="PANTHER" id="PTHR11638:SF18">
    <property type="entry name" value="HEAT SHOCK PROTEIN 104"/>
    <property type="match status" value="1"/>
</dbReference>
<keyword evidence="2" id="KW-0067">ATP-binding</keyword>
<proteinExistence type="predicted"/>
<reference evidence="3 4" key="1">
    <citation type="submission" date="2024-01" db="EMBL/GenBank/DDBJ databases">
        <title>The genomes of 5 underutilized Papilionoideae crops provide insights into root nodulation and disease resistanc.</title>
        <authorList>
            <person name="Jiang F."/>
        </authorList>
    </citation>
    <scope>NUCLEOTIDE SEQUENCE [LARGE SCALE GENOMIC DNA]</scope>
    <source>
        <strain evidence="3">JINMINGXINNONG_FW02</strain>
        <tissue evidence="3">Leaves</tissue>
    </source>
</reference>
<dbReference type="GO" id="GO:0034605">
    <property type="term" value="P:cellular response to heat"/>
    <property type="evidence" value="ECO:0007669"/>
    <property type="project" value="TreeGrafter"/>
</dbReference>
<gene>
    <name evidence="3" type="ORF">VNO80_25179</name>
</gene>
<dbReference type="GO" id="GO:0005524">
    <property type="term" value="F:ATP binding"/>
    <property type="evidence" value="ECO:0007669"/>
    <property type="project" value="UniProtKB-KW"/>
</dbReference>
<evidence type="ECO:0000313" key="3">
    <source>
        <dbReference type="EMBL" id="KAK7342235.1"/>
    </source>
</evidence>
<keyword evidence="1" id="KW-0547">Nucleotide-binding</keyword>
<sequence length="192" mass="21858">MLFCFKKKQHYGIYSFSCEFNLQLQVDVVANTINVILQPHQLISLDMGALIDGAKYRGEFEDRMKVVLKEVMVKLSFPLMKSIQLMGQPMLGRGELRCIGVTTLDEYRNVGLIFTVCALKEVSEVVAKYKGSGYEAHEKVMECMQLWQRNQCGKLHIRQHVFVAISIEYMGWFIASILVKLCRFSGFGSAGL</sequence>
<evidence type="ECO:0000256" key="2">
    <source>
        <dbReference type="ARBA" id="ARBA00022840"/>
    </source>
</evidence>
<dbReference type="GO" id="GO:0016887">
    <property type="term" value="F:ATP hydrolysis activity"/>
    <property type="evidence" value="ECO:0007669"/>
    <property type="project" value="TreeGrafter"/>
</dbReference>
<comment type="caution">
    <text evidence="3">The sequence shown here is derived from an EMBL/GenBank/DDBJ whole genome shotgun (WGS) entry which is preliminary data.</text>
</comment>
<protein>
    <submittedName>
        <fullName evidence="3">Uncharacterized protein</fullName>
    </submittedName>
</protein>
<evidence type="ECO:0000313" key="4">
    <source>
        <dbReference type="Proteomes" id="UP001374584"/>
    </source>
</evidence>
<dbReference type="InterPro" id="IPR027417">
    <property type="entry name" value="P-loop_NTPase"/>
</dbReference>
<dbReference type="InterPro" id="IPR050130">
    <property type="entry name" value="ClpA_ClpB"/>
</dbReference>
<keyword evidence="4" id="KW-1185">Reference proteome</keyword>
<dbReference type="EMBL" id="JAYMYR010000009">
    <property type="protein sequence ID" value="KAK7342235.1"/>
    <property type="molecule type" value="Genomic_DNA"/>
</dbReference>
<dbReference type="Proteomes" id="UP001374584">
    <property type="component" value="Unassembled WGS sequence"/>
</dbReference>
<dbReference type="GO" id="GO:0005737">
    <property type="term" value="C:cytoplasm"/>
    <property type="evidence" value="ECO:0007669"/>
    <property type="project" value="TreeGrafter"/>
</dbReference>
<accession>A0AAN9LTT3</accession>
<dbReference type="Gene3D" id="3.40.50.300">
    <property type="entry name" value="P-loop containing nucleotide triphosphate hydrolases"/>
    <property type="match status" value="1"/>
</dbReference>